<dbReference type="Pfam" id="PF03830">
    <property type="entry name" value="PTSIIB_sorb"/>
    <property type="match status" value="1"/>
</dbReference>
<feature type="non-terminal residue" evidence="9">
    <location>
        <position position="1"/>
    </location>
</feature>
<name>A0A1E5IJ47_ENDTX</name>
<evidence type="ECO:0000256" key="6">
    <source>
        <dbReference type="ARBA" id="ARBA00022683"/>
    </source>
</evidence>
<evidence type="ECO:0000313" key="10">
    <source>
        <dbReference type="Proteomes" id="UP000095237"/>
    </source>
</evidence>
<dbReference type="InterPro" id="IPR004720">
    <property type="entry name" value="PTS_IIB_sorbose-sp"/>
</dbReference>
<feature type="domain" description="PTS EIIB type-4" evidence="8">
    <location>
        <begin position="1"/>
        <end position="166"/>
    </location>
</feature>
<dbReference type="GO" id="GO:0005737">
    <property type="term" value="C:cytoplasm"/>
    <property type="evidence" value="ECO:0007669"/>
    <property type="project" value="UniProtKB-SubCell"/>
</dbReference>
<dbReference type="GO" id="GO:0009401">
    <property type="term" value="P:phosphoenolpyruvate-dependent sugar phosphotransferase system"/>
    <property type="evidence" value="ECO:0007669"/>
    <property type="project" value="UniProtKB-KW"/>
</dbReference>
<keyword evidence="4" id="KW-0762">Sugar transport</keyword>
<keyword evidence="7" id="KW-0418">Kinase</keyword>
<dbReference type="EMBL" id="LNVX01000340">
    <property type="protein sequence ID" value="OEG70441.1"/>
    <property type="molecule type" value="Genomic_DNA"/>
</dbReference>
<comment type="subcellular location">
    <subcellularLocation>
        <location evidence="1">Cytoplasm</location>
    </subcellularLocation>
</comment>
<evidence type="ECO:0000256" key="1">
    <source>
        <dbReference type="ARBA" id="ARBA00004496"/>
    </source>
</evidence>
<evidence type="ECO:0000256" key="7">
    <source>
        <dbReference type="ARBA" id="ARBA00022777"/>
    </source>
</evidence>
<dbReference type="PROSITE" id="PS51101">
    <property type="entry name" value="PTS_EIIB_TYPE_4"/>
    <property type="match status" value="1"/>
</dbReference>
<protein>
    <recommendedName>
        <fullName evidence="8">PTS EIIB type-4 domain-containing protein</fullName>
    </recommendedName>
</protein>
<keyword evidence="5" id="KW-0808">Transferase</keyword>
<keyword evidence="3" id="KW-0963">Cytoplasm</keyword>
<dbReference type="Proteomes" id="UP000095237">
    <property type="component" value="Unassembled WGS sequence"/>
</dbReference>
<reference evidence="9 10" key="1">
    <citation type="submission" date="2015-11" db="EMBL/GenBank/DDBJ databases">
        <title>Evidence for parallel genomic evolution in an endosymbiosis of termite gut flagellates.</title>
        <authorList>
            <person name="Zheng H."/>
        </authorList>
    </citation>
    <scope>NUCLEOTIDE SEQUENCE [LARGE SCALE GENOMIC DNA]</scope>
    <source>
        <strain evidence="9 10">CET450</strain>
    </source>
</reference>
<organism evidence="9 10">
    <name type="scientific">Endomicrobium trichonymphae</name>
    <dbReference type="NCBI Taxonomy" id="1408204"/>
    <lineage>
        <taxon>Bacteria</taxon>
        <taxon>Pseudomonadati</taxon>
        <taxon>Elusimicrobiota</taxon>
        <taxon>Endomicrobiia</taxon>
        <taxon>Endomicrobiales</taxon>
        <taxon>Endomicrobiaceae</taxon>
        <taxon>Candidatus Endomicrobiellum</taxon>
    </lineage>
</organism>
<evidence type="ECO:0000256" key="4">
    <source>
        <dbReference type="ARBA" id="ARBA00022597"/>
    </source>
</evidence>
<dbReference type="InterPro" id="IPR036667">
    <property type="entry name" value="PTS_IIB_sorbose-sp_sf"/>
</dbReference>
<keyword evidence="6" id="KW-0598">Phosphotransferase system</keyword>
<proteinExistence type="predicted"/>
<evidence type="ECO:0000256" key="5">
    <source>
        <dbReference type="ARBA" id="ARBA00022679"/>
    </source>
</evidence>
<accession>A0A1E5IJ47</accession>
<dbReference type="AlphaFoldDB" id="A0A1E5IJ47"/>
<evidence type="ECO:0000259" key="8">
    <source>
        <dbReference type="PROSITE" id="PS51101"/>
    </source>
</evidence>
<evidence type="ECO:0000256" key="2">
    <source>
        <dbReference type="ARBA" id="ARBA00022448"/>
    </source>
</evidence>
<dbReference type="GO" id="GO:0016301">
    <property type="term" value="F:kinase activity"/>
    <property type="evidence" value="ECO:0007669"/>
    <property type="project" value="UniProtKB-KW"/>
</dbReference>
<dbReference type="Gene3D" id="3.40.35.10">
    <property type="entry name" value="Phosphotransferase system, sorbose subfamily IIB component"/>
    <property type="match status" value="1"/>
</dbReference>
<comment type="caution">
    <text evidence="9">The sequence shown here is derived from an EMBL/GenBank/DDBJ whole genome shotgun (WGS) entry which is preliminary data.</text>
</comment>
<evidence type="ECO:0000256" key="3">
    <source>
        <dbReference type="ARBA" id="ARBA00022490"/>
    </source>
</evidence>
<dbReference type="SUPFAM" id="SSF52728">
    <property type="entry name" value="PTS IIb component"/>
    <property type="match status" value="1"/>
</dbReference>
<gene>
    <name evidence="9" type="ORF">ATZ36_04465</name>
</gene>
<keyword evidence="10" id="KW-1185">Reference proteome</keyword>
<dbReference type="GO" id="GO:0008982">
    <property type="term" value="F:protein-N(PI)-phosphohistidine-sugar phosphotransferase activity"/>
    <property type="evidence" value="ECO:0007669"/>
    <property type="project" value="InterPro"/>
</dbReference>
<keyword evidence="2" id="KW-0813">Transport</keyword>
<sequence length="170" mass="19267">IIMPIVLVRIDDRLVHGQIVQGWLKILDVDIILIISDIATLDIMQQILMTMAVPGNIKLDIKNLKDATNAVTSGQYDKERVMILAVSPSDVLYMIENGADFKSVNIGGMHFISGKRQLLHNLCVNDNDVENLHKIHIKSVEIEGRILPEDEKKDIIPIIEKEYKAIIHRR</sequence>
<evidence type="ECO:0000313" key="9">
    <source>
        <dbReference type="EMBL" id="OEG70441.1"/>
    </source>
</evidence>